<dbReference type="Gene3D" id="3.90.199.10">
    <property type="entry name" value="Topoisomerase II, domain 5"/>
    <property type="match status" value="1"/>
</dbReference>
<dbReference type="SMART" id="SM00434">
    <property type="entry name" value="TOP4c"/>
    <property type="match status" value="1"/>
</dbReference>
<feature type="compositionally biased region" description="Low complexity" evidence="11">
    <location>
        <begin position="872"/>
        <end position="896"/>
    </location>
</feature>
<organism evidence="13">
    <name type="scientific">marine sediment metagenome</name>
    <dbReference type="NCBI Taxonomy" id="412755"/>
    <lineage>
        <taxon>unclassified sequences</taxon>
        <taxon>metagenomes</taxon>
        <taxon>ecological metagenomes</taxon>
    </lineage>
</organism>
<dbReference type="GO" id="GO:0003918">
    <property type="term" value="F:DNA topoisomerase type II (double strand cut, ATP-hydrolyzing) activity"/>
    <property type="evidence" value="ECO:0007669"/>
    <property type="project" value="UniProtKB-EC"/>
</dbReference>
<feature type="region of interest" description="Disordered" evidence="11">
    <location>
        <begin position="872"/>
        <end position="922"/>
    </location>
</feature>
<dbReference type="GO" id="GO:0005737">
    <property type="term" value="C:cytoplasm"/>
    <property type="evidence" value="ECO:0007669"/>
    <property type="project" value="TreeGrafter"/>
</dbReference>
<dbReference type="InterPro" id="IPR035516">
    <property type="entry name" value="Gyrase/topoIV_suA_C"/>
</dbReference>
<dbReference type="SUPFAM" id="SSF56719">
    <property type="entry name" value="Type II DNA topoisomerase"/>
    <property type="match status" value="1"/>
</dbReference>
<dbReference type="NCBIfam" id="NF004043">
    <property type="entry name" value="PRK05560.1"/>
    <property type="match status" value="1"/>
</dbReference>
<dbReference type="InterPro" id="IPR013760">
    <property type="entry name" value="Topo_IIA-like_dom_sf"/>
</dbReference>
<dbReference type="InterPro" id="IPR013758">
    <property type="entry name" value="Topo_IIA_A/C_ab"/>
</dbReference>
<name>A0A0F9WVZ1_9ZZZZ</name>
<evidence type="ECO:0000256" key="3">
    <source>
        <dbReference type="ARBA" id="ARBA00012895"/>
    </source>
</evidence>
<evidence type="ECO:0000256" key="9">
    <source>
        <dbReference type="ARBA" id="ARBA00023235"/>
    </source>
</evidence>
<evidence type="ECO:0000256" key="1">
    <source>
        <dbReference type="ARBA" id="ARBA00000185"/>
    </source>
</evidence>
<dbReference type="GO" id="GO:0005694">
    <property type="term" value="C:chromosome"/>
    <property type="evidence" value="ECO:0007669"/>
    <property type="project" value="InterPro"/>
</dbReference>
<keyword evidence="4" id="KW-0963">Cytoplasm</keyword>
<keyword evidence="8" id="KW-0238">DNA-binding</keyword>
<dbReference type="InterPro" id="IPR013757">
    <property type="entry name" value="Topo_IIA_A_a_sf"/>
</dbReference>
<dbReference type="EMBL" id="LAZR01000190">
    <property type="protein sequence ID" value="KKN83133.1"/>
    <property type="molecule type" value="Genomic_DNA"/>
</dbReference>
<feature type="compositionally biased region" description="Acidic residues" evidence="11">
    <location>
        <begin position="897"/>
        <end position="922"/>
    </location>
</feature>
<proteinExistence type="inferred from homology"/>
<dbReference type="HAMAP" id="MF_01897">
    <property type="entry name" value="GyrA"/>
    <property type="match status" value="1"/>
</dbReference>
<dbReference type="AlphaFoldDB" id="A0A0F9WVZ1"/>
<keyword evidence="7" id="KW-0799">Topoisomerase</keyword>
<dbReference type="Gene3D" id="1.10.268.10">
    <property type="entry name" value="Topoisomerase, domain 3"/>
    <property type="match status" value="1"/>
</dbReference>
<dbReference type="GO" id="GO:0005524">
    <property type="term" value="F:ATP binding"/>
    <property type="evidence" value="ECO:0007669"/>
    <property type="project" value="UniProtKB-KW"/>
</dbReference>
<evidence type="ECO:0000256" key="4">
    <source>
        <dbReference type="ARBA" id="ARBA00022490"/>
    </source>
</evidence>
<dbReference type="Gene3D" id="2.120.10.90">
    <property type="entry name" value="DNA gyrase/topoisomerase IV, subunit A, C-terminal"/>
    <property type="match status" value="1"/>
</dbReference>
<dbReference type="GO" id="GO:0006265">
    <property type="term" value="P:DNA topological change"/>
    <property type="evidence" value="ECO:0007669"/>
    <property type="project" value="InterPro"/>
</dbReference>
<dbReference type="Gene3D" id="3.30.1360.40">
    <property type="match status" value="1"/>
</dbReference>
<dbReference type="NCBIfam" id="NF004044">
    <property type="entry name" value="PRK05561.1"/>
    <property type="match status" value="1"/>
</dbReference>
<feature type="domain" description="Topo IIA-type catalytic" evidence="12">
    <location>
        <begin position="70"/>
        <end position="560"/>
    </location>
</feature>
<feature type="compositionally biased region" description="Polar residues" evidence="11">
    <location>
        <begin position="1"/>
        <end position="11"/>
    </location>
</feature>
<sequence length="922" mass="101419">MAETDATNPQDNGVDDPASQSNGPETEGAIRVSDAAVMFPNERIEAQAIVEMMRDSYLTYAMSTIVDRALPDIRDGMKPSQRRVLVAMNDLHLGPRSKHRKCAKITGDTSGNYHPHGSDVIYPTLVRMGQEWSMRYPLVDPQGNFGSIDGDPAAAMRYTEARMTAPATEMMHDLQYETVDMKPNYDGTLQEPTVLPGKFPCLLVNGAQGIAVGMATSLPPHNLNEICDALLHMLVNPDATVADVMKFVKGPDFPTGGLICGREGIVQGYKTGRGRVCVRAKLHTEQTRGGKTQIIVTEIPYQVLKSTIVMRIADVVKAGKITDIQNVEDHSDRTGMRIVIDLRRGCEPEVVINQLYQYTPLQSTFSIINIALVNRTPRTLTIRDLLAGHLDHRKDVIRRRTMYLLRRARQRAHVLEGLILAIADIDRIIDLIKSSPDVPTARERLIAHPLRLTEAATVRGLLPEAYVARVSQEDQTLTGVQADAILGMQLQRLTGLEIEKVARDYSRLAEEIEGHEAILSQEELLLDIVREDIHEMKDKYGDVRRTEIIGTADDINIEDLIAEEDVVVTLTHQGYIKRTPLTTYRRQGRGGRGIIGADSREGDFTEQLFVASTHDYMLVFLSNGRMHWLKVYDIPSMARQSKGRAIVNMLQIKSDESICAVMAVREFDDRFLVSVSRNGQIKKTALSAYANPRRGGIQATGLATDDVLIGVMMTRGDDQIVLGTANGQAIRFNETQVRPMGRTAAGVRGIHLREGDAVVGMALVDLAASLLTLCENGYGKRTSFEEYRSQSRGGYGVINIKTTKRNGKVVAVKSIRDADEIMLITSGGMIVRTGVQEIRAIGRATQGVRIISLKSADQLVSVARVIGEDDAQQQLALDGDASPAEQPPAEAQTPEAPEAEAPEAESPDADEPNEDADDVTIL</sequence>
<gene>
    <name evidence="13" type="ORF">LCGC14_0302470</name>
</gene>
<dbReference type="Pfam" id="PF00521">
    <property type="entry name" value="DNA_topoisoIV"/>
    <property type="match status" value="1"/>
</dbReference>
<comment type="caution">
    <text evidence="13">The sequence shown here is derived from an EMBL/GenBank/DDBJ whole genome shotgun (WGS) entry which is preliminary data.</text>
</comment>
<reference evidence="13" key="1">
    <citation type="journal article" date="2015" name="Nature">
        <title>Complex archaea that bridge the gap between prokaryotes and eukaryotes.</title>
        <authorList>
            <person name="Spang A."/>
            <person name="Saw J.H."/>
            <person name="Jorgensen S.L."/>
            <person name="Zaremba-Niedzwiedzka K."/>
            <person name="Martijn J."/>
            <person name="Lind A.E."/>
            <person name="van Eijk R."/>
            <person name="Schleper C."/>
            <person name="Guy L."/>
            <person name="Ettema T.J."/>
        </authorList>
    </citation>
    <scope>NUCLEOTIDE SEQUENCE</scope>
</reference>
<evidence type="ECO:0000256" key="11">
    <source>
        <dbReference type="SAM" id="MobiDB-lite"/>
    </source>
</evidence>
<keyword evidence="10" id="KW-0175">Coiled coil</keyword>
<dbReference type="PANTHER" id="PTHR43493">
    <property type="entry name" value="DNA GYRASE/TOPOISOMERASE SUBUNIT A"/>
    <property type="match status" value="1"/>
</dbReference>
<dbReference type="PANTHER" id="PTHR43493:SF5">
    <property type="entry name" value="DNA GYRASE SUBUNIT A, CHLOROPLASTIC_MITOCHONDRIAL"/>
    <property type="match status" value="1"/>
</dbReference>
<evidence type="ECO:0000256" key="6">
    <source>
        <dbReference type="ARBA" id="ARBA00022840"/>
    </source>
</evidence>
<protein>
    <recommendedName>
        <fullName evidence="3">DNA topoisomerase (ATP-hydrolyzing)</fullName>
        <ecNumber evidence="3">5.6.2.2</ecNumber>
    </recommendedName>
</protein>
<dbReference type="CDD" id="cd00187">
    <property type="entry name" value="TOP4c"/>
    <property type="match status" value="1"/>
</dbReference>
<dbReference type="FunFam" id="3.30.1360.40:FF:000002">
    <property type="entry name" value="DNA gyrase subunit A"/>
    <property type="match status" value="1"/>
</dbReference>
<evidence type="ECO:0000256" key="5">
    <source>
        <dbReference type="ARBA" id="ARBA00022741"/>
    </source>
</evidence>
<keyword evidence="9" id="KW-0413">Isomerase</keyword>
<evidence type="ECO:0000256" key="8">
    <source>
        <dbReference type="ARBA" id="ARBA00023125"/>
    </source>
</evidence>
<evidence type="ECO:0000256" key="2">
    <source>
        <dbReference type="ARBA" id="ARBA00008263"/>
    </source>
</evidence>
<dbReference type="GO" id="GO:0009330">
    <property type="term" value="C:DNA topoisomerase type II (double strand cut, ATP-hydrolyzing) complex"/>
    <property type="evidence" value="ECO:0007669"/>
    <property type="project" value="TreeGrafter"/>
</dbReference>
<dbReference type="PROSITE" id="PS52040">
    <property type="entry name" value="TOPO_IIA"/>
    <property type="match status" value="1"/>
</dbReference>
<dbReference type="FunFam" id="2.120.10.90:FF:000004">
    <property type="entry name" value="DNA gyrase subunit A"/>
    <property type="match status" value="1"/>
</dbReference>
<dbReference type="EC" id="5.6.2.2" evidence="3"/>
<dbReference type="Pfam" id="PF03989">
    <property type="entry name" value="DNA_gyraseA_C"/>
    <property type="match status" value="6"/>
</dbReference>
<evidence type="ECO:0000256" key="7">
    <source>
        <dbReference type="ARBA" id="ARBA00023029"/>
    </source>
</evidence>
<comment type="similarity">
    <text evidence="2">Belongs to the type II topoisomerase GyrA/ParC subunit family.</text>
</comment>
<feature type="coiled-coil region" evidence="10">
    <location>
        <begin position="498"/>
        <end position="539"/>
    </location>
</feature>
<feature type="region of interest" description="Disordered" evidence="11">
    <location>
        <begin position="1"/>
        <end position="26"/>
    </location>
</feature>
<dbReference type="FunFam" id="1.10.268.10:FF:000001">
    <property type="entry name" value="DNA gyrase subunit A"/>
    <property type="match status" value="1"/>
</dbReference>
<evidence type="ECO:0000256" key="10">
    <source>
        <dbReference type="SAM" id="Coils"/>
    </source>
</evidence>
<dbReference type="InterPro" id="IPR050220">
    <property type="entry name" value="Type_II_DNA_Topoisomerases"/>
</dbReference>
<dbReference type="InterPro" id="IPR005743">
    <property type="entry name" value="GyrA"/>
</dbReference>
<keyword evidence="6" id="KW-0067">ATP-binding</keyword>
<dbReference type="InterPro" id="IPR002205">
    <property type="entry name" value="Topo_IIA_dom_A"/>
</dbReference>
<accession>A0A0F9WVZ1</accession>
<evidence type="ECO:0000313" key="13">
    <source>
        <dbReference type="EMBL" id="KKN83133.1"/>
    </source>
</evidence>
<comment type="catalytic activity">
    <reaction evidence="1">
        <text>ATP-dependent breakage, passage and rejoining of double-stranded DNA.</text>
        <dbReference type="EC" id="5.6.2.2"/>
    </reaction>
</comment>
<dbReference type="InterPro" id="IPR006691">
    <property type="entry name" value="GyrA/parC_rep"/>
</dbReference>
<keyword evidence="5" id="KW-0547">Nucleotide-binding</keyword>
<evidence type="ECO:0000259" key="12">
    <source>
        <dbReference type="PROSITE" id="PS52040"/>
    </source>
</evidence>
<dbReference type="SUPFAM" id="SSF101904">
    <property type="entry name" value="GyrA/ParC C-terminal domain-like"/>
    <property type="match status" value="1"/>
</dbReference>
<dbReference type="GO" id="GO:0003677">
    <property type="term" value="F:DNA binding"/>
    <property type="evidence" value="ECO:0007669"/>
    <property type="project" value="UniProtKB-KW"/>
</dbReference>
<dbReference type="NCBIfam" id="TIGR01063">
    <property type="entry name" value="gyrA"/>
    <property type="match status" value="1"/>
</dbReference>